<evidence type="ECO:0000256" key="3">
    <source>
        <dbReference type="ARBA" id="ARBA00015991"/>
    </source>
</evidence>
<dbReference type="Proteomes" id="UP001321506">
    <property type="component" value="Unassembled WGS sequence"/>
</dbReference>
<feature type="active site" evidence="5">
    <location>
        <position position="18"/>
    </location>
</feature>
<keyword evidence="5" id="KW-0378">Hydrolase</keyword>
<comment type="similarity">
    <text evidence="1 6">Belongs to the acylphosphatase family.</text>
</comment>
<dbReference type="Gene3D" id="3.30.70.100">
    <property type="match status" value="1"/>
</dbReference>
<dbReference type="SUPFAM" id="SSF54975">
    <property type="entry name" value="Acylphosphatase/BLUF domain-like"/>
    <property type="match status" value="1"/>
</dbReference>
<name>A0AAW6T7A8_9MICO</name>
<dbReference type="InterPro" id="IPR001792">
    <property type="entry name" value="Acylphosphatase-like_dom"/>
</dbReference>
<dbReference type="PROSITE" id="PS00151">
    <property type="entry name" value="ACYLPHOSPHATASE_2"/>
    <property type="match status" value="1"/>
</dbReference>
<dbReference type="AlphaFoldDB" id="A0AAW6T7A8"/>
<protein>
    <recommendedName>
        <fullName evidence="3 5">acylphosphatase</fullName>
        <ecNumber evidence="2 5">3.6.1.7</ecNumber>
    </recommendedName>
</protein>
<comment type="catalytic activity">
    <reaction evidence="4 5">
        <text>an acyl phosphate + H2O = a carboxylate + phosphate + H(+)</text>
        <dbReference type="Rhea" id="RHEA:14965"/>
        <dbReference type="ChEBI" id="CHEBI:15377"/>
        <dbReference type="ChEBI" id="CHEBI:15378"/>
        <dbReference type="ChEBI" id="CHEBI:29067"/>
        <dbReference type="ChEBI" id="CHEBI:43474"/>
        <dbReference type="ChEBI" id="CHEBI:59918"/>
        <dbReference type="EC" id="3.6.1.7"/>
    </reaction>
</comment>
<dbReference type="InterPro" id="IPR020456">
    <property type="entry name" value="Acylphosphatase"/>
</dbReference>
<dbReference type="InterPro" id="IPR017968">
    <property type="entry name" value="Acylphosphatase_CS"/>
</dbReference>
<dbReference type="PROSITE" id="PS51160">
    <property type="entry name" value="ACYLPHOSPHATASE_3"/>
    <property type="match status" value="1"/>
</dbReference>
<dbReference type="InterPro" id="IPR036046">
    <property type="entry name" value="Acylphosphatase-like_dom_sf"/>
</dbReference>
<dbReference type="GO" id="GO:0003998">
    <property type="term" value="F:acylphosphatase activity"/>
    <property type="evidence" value="ECO:0007669"/>
    <property type="project" value="UniProtKB-EC"/>
</dbReference>
<dbReference type="EMBL" id="JASATX010000001">
    <property type="protein sequence ID" value="MDI2098209.1"/>
    <property type="molecule type" value="Genomic_DNA"/>
</dbReference>
<comment type="caution">
    <text evidence="8">The sequence shown here is derived from an EMBL/GenBank/DDBJ whole genome shotgun (WGS) entry which is preliminary data.</text>
</comment>
<evidence type="ECO:0000313" key="8">
    <source>
        <dbReference type="EMBL" id="MDI2098209.1"/>
    </source>
</evidence>
<feature type="active site" evidence="5">
    <location>
        <position position="36"/>
    </location>
</feature>
<dbReference type="PANTHER" id="PTHR47268:SF4">
    <property type="entry name" value="ACYLPHOSPHATASE"/>
    <property type="match status" value="1"/>
</dbReference>
<dbReference type="PRINTS" id="PR00112">
    <property type="entry name" value="ACYLPHPHTASE"/>
</dbReference>
<sequence length="91" mass="10155">MRRVHVLVRGDVQGVGYRFTMQSVARDSDVTGWVRNRRDGTVEAEVQGDSQHVDRVLEWMSVGPPTGHVESVTVTDVEPFDESGFRLVATV</sequence>
<gene>
    <name evidence="8" type="ORF">QF206_04425</name>
</gene>
<dbReference type="Pfam" id="PF00708">
    <property type="entry name" value="Acylphosphatase"/>
    <property type="match status" value="1"/>
</dbReference>
<proteinExistence type="inferred from homology"/>
<evidence type="ECO:0000256" key="6">
    <source>
        <dbReference type="RuleBase" id="RU004168"/>
    </source>
</evidence>
<dbReference type="PANTHER" id="PTHR47268">
    <property type="entry name" value="ACYLPHOSPHATASE"/>
    <property type="match status" value="1"/>
</dbReference>
<evidence type="ECO:0000256" key="1">
    <source>
        <dbReference type="ARBA" id="ARBA00005614"/>
    </source>
</evidence>
<accession>A0AAW6T7A8</accession>
<evidence type="ECO:0000259" key="7">
    <source>
        <dbReference type="PROSITE" id="PS51160"/>
    </source>
</evidence>
<reference evidence="8 9" key="1">
    <citation type="submission" date="2023-04" db="EMBL/GenBank/DDBJ databases">
        <title>Klugiella caeni sp. nov. isolated from the sludge of biochemical tank.</title>
        <authorList>
            <person name="Geng K."/>
        </authorList>
    </citation>
    <scope>NUCLEOTIDE SEQUENCE [LARGE SCALE GENOMIC DNA]</scope>
    <source>
        <strain evidence="8 9">YN-L-19</strain>
    </source>
</reference>
<keyword evidence="9" id="KW-1185">Reference proteome</keyword>
<evidence type="ECO:0000256" key="5">
    <source>
        <dbReference type="PROSITE-ProRule" id="PRU00520"/>
    </source>
</evidence>
<evidence type="ECO:0000256" key="4">
    <source>
        <dbReference type="ARBA" id="ARBA00047645"/>
    </source>
</evidence>
<organism evidence="8 9">
    <name type="scientific">Ruicaihuangia caeni</name>
    <dbReference type="NCBI Taxonomy" id="3042517"/>
    <lineage>
        <taxon>Bacteria</taxon>
        <taxon>Bacillati</taxon>
        <taxon>Actinomycetota</taxon>
        <taxon>Actinomycetes</taxon>
        <taxon>Micrococcales</taxon>
        <taxon>Microbacteriaceae</taxon>
        <taxon>Ruicaihuangia</taxon>
    </lineage>
</organism>
<dbReference type="RefSeq" id="WP_281487959.1">
    <property type="nucleotide sequence ID" value="NZ_JASATX010000001.1"/>
</dbReference>
<dbReference type="EC" id="3.6.1.7" evidence="2 5"/>
<feature type="domain" description="Acylphosphatase-like" evidence="7">
    <location>
        <begin position="3"/>
        <end position="89"/>
    </location>
</feature>
<evidence type="ECO:0000256" key="2">
    <source>
        <dbReference type="ARBA" id="ARBA00012150"/>
    </source>
</evidence>
<evidence type="ECO:0000313" key="9">
    <source>
        <dbReference type="Proteomes" id="UP001321506"/>
    </source>
</evidence>